<dbReference type="EMBL" id="JAJVCN010000002">
    <property type="protein sequence ID" value="MCE7005936.1"/>
    <property type="molecule type" value="Genomic_DNA"/>
</dbReference>
<dbReference type="RefSeq" id="WP_233727456.1">
    <property type="nucleotide sequence ID" value="NZ_JAJVCN010000002.1"/>
</dbReference>
<reference evidence="1 2" key="1">
    <citation type="submission" date="2021-12" db="EMBL/GenBank/DDBJ databases">
        <title>Genome sequence of Kibdelosporangium philippinense ATCC 49844.</title>
        <authorList>
            <person name="Fedorov E.A."/>
            <person name="Omeragic M."/>
            <person name="Shalygina K.F."/>
            <person name="Maclea K.S."/>
        </authorList>
    </citation>
    <scope>NUCLEOTIDE SEQUENCE [LARGE SCALE GENOMIC DNA]</scope>
    <source>
        <strain evidence="1 2">ATCC 49844</strain>
    </source>
</reference>
<sequence>MTVRPTLRCLRDDLLLRVPSIDVPLDEVDHPLVSKANEQFAGPIGSRERIRSIDDVVLFKVKVQRWRGAVHDVGEPSWLVAAGIRQEGSRNDFYEAFATAARASRARRNAESGVVSATQTSCQDWLANDDDFDRYRAEAAIRMVRDLRVVVRRLVCASLLDGKEHVAEIPGAVLGIVVQASDDHATYVALRIVGSIPHGLLVLTLELVPGCDKFGWYPEFAMPDRPLAPGEQVYSNCMDPLAAARLLEDAD</sequence>
<organism evidence="1 2">
    <name type="scientific">Kibdelosporangium philippinense</name>
    <dbReference type="NCBI Taxonomy" id="211113"/>
    <lineage>
        <taxon>Bacteria</taxon>
        <taxon>Bacillati</taxon>
        <taxon>Actinomycetota</taxon>
        <taxon>Actinomycetes</taxon>
        <taxon>Pseudonocardiales</taxon>
        <taxon>Pseudonocardiaceae</taxon>
        <taxon>Kibdelosporangium</taxon>
    </lineage>
</organism>
<proteinExistence type="predicted"/>
<comment type="caution">
    <text evidence="1">The sequence shown here is derived from an EMBL/GenBank/DDBJ whole genome shotgun (WGS) entry which is preliminary data.</text>
</comment>
<keyword evidence="2" id="KW-1185">Reference proteome</keyword>
<dbReference type="Proteomes" id="UP001521150">
    <property type="component" value="Unassembled WGS sequence"/>
</dbReference>
<gene>
    <name evidence="1" type="ORF">LWC34_24345</name>
</gene>
<accession>A0ABS8ZH06</accession>
<protein>
    <submittedName>
        <fullName evidence="1">Uncharacterized protein</fullName>
    </submittedName>
</protein>
<evidence type="ECO:0000313" key="1">
    <source>
        <dbReference type="EMBL" id="MCE7005936.1"/>
    </source>
</evidence>
<evidence type="ECO:0000313" key="2">
    <source>
        <dbReference type="Proteomes" id="UP001521150"/>
    </source>
</evidence>
<name>A0ABS8ZH06_9PSEU</name>